<dbReference type="EMBL" id="JBHUNP010000001">
    <property type="protein sequence ID" value="MFD2649385.1"/>
    <property type="molecule type" value="Genomic_DNA"/>
</dbReference>
<dbReference type="Proteomes" id="UP001597521">
    <property type="component" value="Unassembled WGS sequence"/>
</dbReference>
<sequence>MAVVPGPPAPHCAGRLSVLHDITLIPHLVRMYVRTRMEYRGAMFLAWLSQGFSYAAMYATIALIIARFDNLGGWVWADMALLLAFHLLAYSLGASLSFTQFRDIEEKVRLGTFDAVLIKPVGPWTFLVFSGINIGYGGHIILATALMTWSLTQVEVAWSPVVVVYFLASLVSAAMLTAALMTMIGTTALVWVRSRHLFSIFFGFWELARYPLNIFPAPLQLLMVTFAPLGFLAFVPVAVILGKPVPILADWAPVASLVAGPVFGLLAMAHWRWCLRNYQGAGG</sequence>
<dbReference type="Pfam" id="PF06182">
    <property type="entry name" value="ABC2_membrane_6"/>
    <property type="match status" value="1"/>
</dbReference>
<name>A0ABW5QNS0_9HYPH</name>
<feature type="transmembrane region" description="Helical" evidence="1">
    <location>
        <begin position="74"/>
        <end position="99"/>
    </location>
</feature>
<feature type="transmembrane region" description="Helical" evidence="1">
    <location>
        <begin position="219"/>
        <end position="241"/>
    </location>
</feature>
<protein>
    <submittedName>
        <fullName evidence="2">ABC transporter permease</fullName>
    </submittedName>
</protein>
<gene>
    <name evidence="2" type="ORF">ACFSX5_16485</name>
</gene>
<feature type="transmembrane region" description="Helical" evidence="1">
    <location>
        <begin position="247"/>
        <end position="269"/>
    </location>
</feature>
<keyword evidence="3" id="KW-1185">Reference proteome</keyword>
<feature type="transmembrane region" description="Helical" evidence="1">
    <location>
        <begin position="163"/>
        <end position="192"/>
    </location>
</feature>
<dbReference type="PANTHER" id="PTHR36833:SF1">
    <property type="entry name" value="INTEGRAL MEMBRANE TRANSPORT PROTEIN"/>
    <property type="match status" value="1"/>
</dbReference>
<comment type="caution">
    <text evidence="2">The sequence shown here is derived from an EMBL/GenBank/DDBJ whole genome shotgun (WGS) entry which is preliminary data.</text>
</comment>
<evidence type="ECO:0000256" key="1">
    <source>
        <dbReference type="SAM" id="Phobius"/>
    </source>
</evidence>
<accession>A0ABW5QNS0</accession>
<reference evidence="3" key="1">
    <citation type="journal article" date="2019" name="Int. J. Syst. Evol. Microbiol.">
        <title>The Global Catalogue of Microorganisms (GCM) 10K type strain sequencing project: providing services to taxonomists for standard genome sequencing and annotation.</title>
        <authorList>
            <consortium name="The Broad Institute Genomics Platform"/>
            <consortium name="The Broad Institute Genome Sequencing Center for Infectious Disease"/>
            <person name="Wu L."/>
            <person name="Ma J."/>
        </authorList>
    </citation>
    <scope>NUCLEOTIDE SEQUENCE [LARGE SCALE GENOMIC DNA]</scope>
    <source>
        <strain evidence="3">CCM 7427</strain>
    </source>
</reference>
<keyword evidence="1" id="KW-1133">Transmembrane helix</keyword>
<dbReference type="InterPro" id="IPR010390">
    <property type="entry name" value="ABC-2_transporter-like"/>
</dbReference>
<proteinExistence type="predicted"/>
<feature type="transmembrane region" description="Helical" evidence="1">
    <location>
        <begin position="44"/>
        <end position="68"/>
    </location>
</feature>
<keyword evidence="1" id="KW-0472">Membrane</keyword>
<evidence type="ECO:0000313" key="3">
    <source>
        <dbReference type="Proteomes" id="UP001597521"/>
    </source>
</evidence>
<dbReference type="PANTHER" id="PTHR36833">
    <property type="entry name" value="SLR0610 PROTEIN-RELATED"/>
    <property type="match status" value="1"/>
</dbReference>
<feature type="transmembrane region" description="Helical" evidence="1">
    <location>
        <begin position="126"/>
        <end position="151"/>
    </location>
</feature>
<evidence type="ECO:0000313" key="2">
    <source>
        <dbReference type="EMBL" id="MFD2649385.1"/>
    </source>
</evidence>
<dbReference type="RefSeq" id="WP_386834914.1">
    <property type="nucleotide sequence ID" value="NZ_JBHUNP010000001.1"/>
</dbReference>
<organism evidence="2 3">
    <name type="scientific">Devosia albogilva</name>
    <dbReference type="NCBI Taxonomy" id="429726"/>
    <lineage>
        <taxon>Bacteria</taxon>
        <taxon>Pseudomonadati</taxon>
        <taxon>Pseudomonadota</taxon>
        <taxon>Alphaproteobacteria</taxon>
        <taxon>Hyphomicrobiales</taxon>
        <taxon>Devosiaceae</taxon>
        <taxon>Devosia</taxon>
    </lineage>
</organism>
<keyword evidence="1" id="KW-0812">Transmembrane</keyword>